<evidence type="ECO:0000256" key="4">
    <source>
        <dbReference type="ARBA" id="ARBA00022827"/>
    </source>
</evidence>
<evidence type="ECO:0000313" key="9">
    <source>
        <dbReference type="EMBL" id="RTY39537.1"/>
    </source>
</evidence>
<reference evidence="9 10" key="1">
    <citation type="submission" date="2018-12" db="EMBL/GenBank/DDBJ databases">
        <authorList>
            <person name="Lunina O.N."/>
            <person name="Grouzdev D.S."/>
            <person name="Gorlenko V.M."/>
            <person name="Savvichev A.S."/>
        </authorList>
    </citation>
    <scope>NUCLEOTIDE SEQUENCE [LARGE SCALE GENOMIC DNA]</scope>
    <source>
        <strain evidence="9 10">BrKhr-17</strain>
    </source>
</reference>
<evidence type="ECO:0000256" key="3">
    <source>
        <dbReference type="ARBA" id="ARBA00022630"/>
    </source>
</evidence>
<dbReference type="InterPro" id="IPR050260">
    <property type="entry name" value="FAD-bd_OxRdtase"/>
</dbReference>
<name>A0A432AXG1_CHLPH</name>
<keyword evidence="6" id="KW-0676">Redox-active center</keyword>
<organism evidence="9 10">
    <name type="scientific">Chlorobium phaeovibrioides</name>
    <dbReference type="NCBI Taxonomy" id="1094"/>
    <lineage>
        <taxon>Bacteria</taxon>
        <taxon>Pseudomonadati</taxon>
        <taxon>Chlorobiota</taxon>
        <taxon>Chlorobiia</taxon>
        <taxon>Chlorobiales</taxon>
        <taxon>Chlorobiaceae</taxon>
        <taxon>Chlorobium/Pelodictyon group</taxon>
        <taxon>Chlorobium</taxon>
    </lineage>
</organism>
<proteinExistence type="inferred from homology"/>
<dbReference type="PRINTS" id="PR00411">
    <property type="entry name" value="PNDRDTASEI"/>
</dbReference>
<sequence>MKKSVDVLVIGGSAAGIAAATTGKAFYADKSFMVVRKEREAVVPCGIPYIFGTLKGVEQNVIPNAHIEGAGVELVIDEVVSLDRETKTALTANGLEISFDKVVIATGSQPRVPGWLKGRDLQNVFTIPKDRNYLADVRERIEPCEKIVIIGGGFIGVEMADELIKKGKQITLVEVLPHVLSLAFDSDLSLKAEGILKERGVTLRTNEKVLALEGEGGAVRRVMLEGGDTLQADAVILAMGYAPNVALAEKAGMKLNELGAIKVDEYMRTADKDVFAVGDCAEKFSFITRIVKGLMLASTAVSEARIAGMNLFGLSRLRTFGGTIAIFSTAIGGITFAAAGVTEDLARERGFDVVSAGFEGIDKHPKTMPGTAAQFVKLIVNRESGLVLGGAVTGGVSAGELINVIGVIIESKMTINELLTMQFGTHPLLTGPPTGYPLLKAAEAVEIKLRHLDRCVCGAPEKAG</sequence>
<accession>A0A432AXG1</accession>
<comment type="similarity">
    <text evidence="2">Belongs to the class-III pyridine nucleotide-disulfide oxidoreductase family.</text>
</comment>
<protein>
    <submittedName>
        <fullName evidence="9">Pyridine nucleotide-disulfide oxidoreductase</fullName>
    </submittedName>
</protein>
<evidence type="ECO:0000256" key="2">
    <source>
        <dbReference type="ARBA" id="ARBA00009130"/>
    </source>
</evidence>
<comment type="cofactor">
    <cofactor evidence="1">
        <name>FAD</name>
        <dbReference type="ChEBI" id="CHEBI:57692"/>
    </cofactor>
</comment>
<dbReference type="GO" id="GO:0016491">
    <property type="term" value="F:oxidoreductase activity"/>
    <property type="evidence" value="ECO:0007669"/>
    <property type="project" value="UniProtKB-KW"/>
</dbReference>
<dbReference type="EMBL" id="RXYK01000002">
    <property type="protein sequence ID" value="RTY39537.1"/>
    <property type="molecule type" value="Genomic_DNA"/>
</dbReference>
<keyword evidence="4" id="KW-0274">FAD</keyword>
<dbReference type="Pfam" id="PF02852">
    <property type="entry name" value="Pyr_redox_dim"/>
    <property type="match status" value="1"/>
</dbReference>
<evidence type="ECO:0000259" key="7">
    <source>
        <dbReference type="Pfam" id="PF02852"/>
    </source>
</evidence>
<evidence type="ECO:0000256" key="1">
    <source>
        <dbReference type="ARBA" id="ARBA00001974"/>
    </source>
</evidence>
<evidence type="ECO:0000259" key="8">
    <source>
        <dbReference type="Pfam" id="PF07992"/>
    </source>
</evidence>
<keyword evidence="3" id="KW-0285">Flavoprotein</keyword>
<evidence type="ECO:0000256" key="6">
    <source>
        <dbReference type="ARBA" id="ARBA00023284"/>
    </source>
</evidence>
<evidence type="ECO:0000256" key="5">
    <source>
        <dbReference type="ARBA" id="ARBA00023002"/>
    </source>
</evidence>
<dbReference type="Gene3D" id="3.50.50.60">
    <property type="entry name" value="FAD/NAD(P)-binding domain"/>
    <property type="match status" value="2"/>
</dbReference>
<dbReference type="SUPFAM" id="SSF51905">
    <property type="entry name" value="FAD/NAD(P)-binding domain"/>
    <property type="match status" value="1"/>
</dbReference>
<dbReference type="InterPro" id="IPR036188">
    <property type="entry name" value="FAD/NAD-bd_sf"/>
</dbReference>
<dbReference type="PANTHER" id="PTHR43429">
    <property type="entry name" value="PYRIDINE NUCLEOTIDE-DISULFIDE OXIDOREDUCTASE DOMAIN-CONTAINING"/>
    <property type="match status" value="1"/>
</dbReference>
<keyword evidence="5" id="KW-0560">Oxidoreductase</keyword>
<evidence type="ECO:0000313" key="10">
    <source>
        <dbReference type="Proteomes" id="UP000279908"/>
    </source>
</evidence>
<dbReference type="PRINTS" id="PR00368">
    <property type="entry name" value="FADPNR"/>
</dbReference>
<dbReference type="AlphaFoldDB" id="A0A432AXG1"/>
<dbReference type="Proteomes" id="UP000279908">
    <property type="component" value="Unassembled WGS sequence"/>
</dbReference>
<dbReference type="InterPro" id="IPR016156">
    <property type="entry name" value="FAD/NAD-linked_Rdtase_dimer_sf"/>
</dbReference>
<feature type="domain" description="FAD/NAD(P)-binding" evidence="8">
    <location>
        <begin position="6"/>
        <end position="304"/>
    </location>
</feature>
<dbReference type="InterPro" id="IPR023753">
    <property type="entry name" value="FAD/NAD-binding_dom"/>
</dbReference>
<comment type="caution">
    <text evidence="9">The sequence shown here is derived from an EMBL/GenBank/DDBJ whole genome shotgun (WGS) entry which is preliminary data.</text>
</comment>
<gene>
    <name evidence="9" type="ORF">EKD02_02360</name>
</gene>
<dbReference type="InterPro" id="IPR004099">
    <property type="entry name" value="Pyr_nucl-diS_OxRdtase_dimer"/>
</dbReference>
<dbReference type="PANTHER" id="PTHR43429:SF1">
    <property type="entry name" value="NAD(P)H SULFUR OXIDOREDUCTASE (COA-DEPENDENT)"/>
    <property type="match status" value="1"/>
</dbReference>
<dbReference type="RefSeq" id="WP_126383621.1">
    <property type="nucleotide sequence ID" value="NZ_RXYK01000002.1"/>
</dbReference>
<dbReference type="Pfam" id="PF07992">
    <property type="entry name" value="Pyr_redox_2"/>
    <property type="match status" value="1"/>
</dbReference>
<feature type="domain" description="Pyridine nucleotide-disulphide oxidoreductase dimerisation" evidence="7">
    <location>
        <begin position="333"/>
        <end position="430"/>
    </location>
</feature>
<dbReference type="SUPFAM" id="SSF55424">
    <property type="entry name" value="FAD/NAD-linked reductases, dimerisation (C-terminal) domain"/>
    <property type="match status" value="1"/>
</dbReference>